<dbReference type="PROSITE" id="PS50889">
    <property type="entry name" value="S4"/>
    <property type="match status" value="1"/>
</dbReference>
<accession>A0A5B8N1E1</accession>
<dbReference type="AlphaFoldDB" id="A0A5B8N1E1"/>
<dbReference type="EMBL" id="CP031053">
    <property type="protein sequence ID" value="QDZ26106.1"/>
    <property type="molecule type" value="Genomic_DNA"/>
</dbReference>
<dbReference type="GO" id="GO:0009982">
    <property type="term" value="F:pseudouridine synthase activity"/>
    <property type="evidence" value="ECO:0007669"/>
    <property type="project" value="InterPro"/>
</dbReference>
<evidence type="ECO:0000313" key="5">
    <source>
        <dbReference type="EMBL" id="QDZ26106.1"/>
    </source>
</evidence>
<dbReference type="CDD" id="cd00165">
    <property type="entry name" value="S4"/>
    <property type="match status" value="1"/>
</dbReference>
<evidence type="ECO:0000259" key="4">
    <source>
        <dbReference type="SMART" id="SM00363"/>
    </source>
</evidence>
<dbReference type="PANTHER" id="PTHR47683:SF2">
    <property type="entry name" value="RNA-BINDING S4 DOMAIN-CONTAINING PROTEIN"/>
    <property type="match status" value="1"/>
</dbReference>
<evidence type="ECO:0000256" key="1">
    <source>
        <dbReference type="ARBA" id="ARBA00023235"/>
    </source>
</evidence>
<dbReference type="InterPro" id="IPR036986">
    <property type="entry name" value="S4_RNA-bd_sf"/>
</dbReference>
<protein>
    <submittedName>
        <fullName evidence="5">Pseudouridine synthase</fullName>
    </submittedName>
</protein>
<keyword evidence="6" id="KW-1185">Reference proteome</keyword>
<name>A0A5B8N1E1_9CHLO</name>
<dbReference type="Gene3D" id="3.10.290.10">
    <property type="entry name" value="RNA-binding S4 domain"/>
    <property type="match status" value="1"/>
</dbReference>
<dbReference type="InterPro" id="IPR006145">
    <property type="entry name" value="PsdUridine_synth_RsuA/RluA"/>
</dbReference>
<evidence type="ECO:0000313" key="6">
    <source>
        <dbReference type="Proteomes" id="UP000316726"/>
    </source>
</evidence>
<dbReference type="Gene3D" id="3.30.2350.10">
    <property type="entry name" value="Pseudouridine synthase"/>
    <property type="match status" value="1"/>
</dbReference>
<evidence type="ECO:0000256" key="3">
    <source>
        <dbReference type="SAM" id="MobiDB-lite"/>
    </source>
</evidence>
<dbReference type="SUPFAM" id="SSF55174">
    <property type="entry name" value="Alpha-L RNA-binding motif"/>
    <property type="match status" value="1"/>
</dbReference>
<keyword evidence="2" id="KW-0694">RNA-binding</keyword>
<reference evidence="5 6" key="1">
    <citation type="submission" date="2018-07" db="EMBL/GenBank/DDBJ databases">
        <title>The complete nuclear genome of the prasinophyte Chloropicon primus (CCMP1205).</title>
        <authorList>
            <person name="Pombert J.-F."/>
            <person name="Otis C."/>
            <person name="Turmel M."/>
            <person name="Lemieux C."/>
        </authorList>
    </citation>
    <scope>NUCLEOTIDE SEQUENCE [LARGE SCALE GENOMIC DNA]</scope>
    <source>
        <strain evidence="5 6">CCMP1205</strain>
    </source>
</reference>
<gene>
    <name evidence="5" type="ORF">A3770_20p86240</name>
</gene>
<dbReference type="STRING" id="1764295.A0A5B8N1E1"/>
<dbReference type="InterPro" id="IPR050343">
    <property type="entry name" value="RsuA_PseudoU_synthase"/>
</dbReference>
<dbReference type="SMART" id="SM00363">
    <property type="entry name" value="S4"/>
    <property type="match status" value="1"/>
</dbReference>
<dbReference type="Pfam" id="PF00849">
    <property type="entry name" value="PseudoU_synth_2"/>
    <property type="match status" value="1"/>
</dbReference>
<keyword evidence="1" id="KW-0413">Isomerase</keyword>
<dbReference type="Pfam" id="PF01479">
    <property type="entry name" value="S4"/>
    <property type="match status" value="1"/>
</dbReference>
<feature type="domain" description="RNA-binding S4" evidence="4">
    <location>
        <begin position="60"/>
        <end position="121"/>
    </location>
</feature>
<dbReference type="OrthoDB" id="440619at2759"/>
<feature type="region of interest" description="Disordered" evidence="3">
    <location>
        <begin position="1"/>
        <end position="51"/>
    </location>
</feature>
<dbReference type="InterPro" id="IPR020103">
    <property type="entry name" value="PsdUridine_synth_cat_dom_sf"/>
</dbReference>
<dbReference type="GO" id="GO:0001522">
    <property type="term" value="P:pseudouridine synthesis"/>
    <property type="evidence" value="ECO:0007669"/>
    <property type="project" value="InterPro"/>
</dbReference>
<dbReference type="PANTHER" id="PTHR47683">
    <property type="entry name" value="PSEUDOURIDINE SYNTHASE FAMILY PROTEIN-RELATED"/>
    <property type="match status" value="1"/>
</dbReference>
<dbReference type="SUPFAM" id="SSF55120">
    <property type="entry name" value="Pseudouridine synthase"/>
    <property type="match status" value="1"/>
</dbReference>
<dbReference type="InterPro" id="IPR002942">
    <property type="entry name" value="S4_RNA-bd"/>
</dbReference>
<organism evidence="5 6">
    <name type="scientific">Chloropicon primus</name>
    <dbReference type="NCBI Taxonomy" id="1764295"/>
    <lineage>
        <taxon>Eukaryota</taxon>
        <taxon>Viridiplantae</taxon>
        <taxon>Chlorophyta</taxon>
        <taxon>Chloropicophyceae</taxon>
        <taxon>Chloropicales</taxon>
        <taxon>Chloropicaceae</taxon>
        <taxon>Chloropicon</taxon>
    </lineage>
</organism>
<dbReference type="Proteomes" id="UP000316726">
    <property type="component" value="Chromosome 20"/>
</dbReference>
<feature type="compositionally biased region" description="Basic and acidic residues" evidence="3">
    <location>
        <begin position="20"/>
        <end position="29"/>
    </location>
</feature>
<evidence type="ECO:0000256" key="2">
    <source>
        <dbReference type="PROSITE-ProRule" id="PRU00182"/>
    </source>
</evidence>
<dbReference type="GO" id="GO:0003723">
    <property type="term" value="F:RNA binding"/>
    <property type="evidence" value="ECO:0007669"/>
    <property type="project" value="UniProtKB-KW"/>
</dbReference>
<proteinExistence type="predicted"/>
<sequence length="306" mass="34590">MKKVRVCRSSGWGEGRGGQRRREGTESSRRPRPVPKDVYLAGTSRKGGARRQEEAQHHLERAAKIMSQRGLASRRESERLMQDGKVMVDGQVHRDPGRKIDVGAEITIVKEEQPTAILHKPMGIVSTQPDHKLGQTPAWELLRAENQFVPEGRGPAPDGAMTRAVVKEPWHMAVVGRLDKESRGLLLMTQDGVLARRVIGTKDVWKRYVVEVDRDASAEQVKRLNGSMNLDGVKLKRMVVKQDAEDKKVLGFELREGRKHQIRRCCSKVGLKVVDLFRTRIGPWDVEGLPEGKWRLLTRQEVDLLS</sequence>